<organism evidence="8">
    <name type="scientific">hydrothermal vent metagenome</name>
    <dbReference type="NCBI Taxonomy" id="652676"/>
    <lineage>
        <taxon>unclassified sequences</taxon>
        <taxon>metagenomes</taxon>
        <taxon>ecological metagenomes</taxon>
    </lineage>
</organism>
<dbReference type="NCBIfam" id="NF037997">
    <property type="entry name" value="Na_Pi_symport"/>
    <property type="match status" value="1"/>
</dbReference>
<protein>
    <submittedName>
        <fullName evidence="8">Sodium-dependent phosphate transporter</fullName>
    </submittedName>
</protein>
<reference evidence="8" key="1">
    <citation type="submission" date="2018-06" db="EMBL/GenBank/DDBJ databases">
        <authorList>
            <person name="Zhirakovskaya E."/>
        </authorList>
    </citation>
    <scope>NUCLEOTIDE SEQUENCE</scope>
</reference>
<evidence type="ECO:0000256" key="1">
    <source>
        <dbReference type="ARBA" id="ARBA00004651"/>
    </source>
</evidence>
<dbReference type="InterPro" id="IPR003841">
    <property type="entry name" value="Na/Pi_transpt"/>
</dbReference>
<dbReference type="GO" id="GO:0005886">
    <property type="term" value="C:plasma membrane"/>
    <property type="evidence" value="ECO:0007669"/>
    <property type="project" value="UniProtKB-SubCell"/>
</dbReference>
<comment type="subcellular location">
    <subcellularLocation>
        <location evidence="1">Cell membrane</location>
        <topology evidence="1">Multi-pass membrane protein</topology>
    </subcellularLocation>
</comment>
<dbReference type="EMBL" id="UOEA01000097">
    <property type="protein sequence ID" value="VAV85750.1"/>
    <property type="molecule type" value="Genomic_DNA"/>
</dbReference>
<dbReference type="InterPro" id="IPR038078">
    <property type="entry name" value="PhoU-like_sf"/>
</dbReference>
<evidence type="ECO:0000259" key="7">
    <source>
        <dbReference type="Pfam" id="PF01895"/>
    </source>
</evidence>
<evidence type="ECO:0000256" key="6">
    <source>
        <dbReference type="SAM" id="Phobius"/>
    </source>
</evidence>
<sequence>MTSITIFSVFGGVMLLLYGMRLVGHGLQKAAGARLRSFLLSAMSNRFKGMMVGAAITALLQSSSATTVLLVGFVGSGLIALPQTMGVILGADIGTTLTVQIIAFKVYDYAIAVVGLGVLVMFLSKKGPVRHAGLAILGFGFVFLALKILTTAFAPLTPDSVLGQALMTLNGDPVAGIIVAAAITAVLHSSAATLGLAITAAHSGLFTIEAAVPIVLGANLGTCISAIISSIGAPVDAKRVALAHVLFKALGVILILPFISSFAGLVEASGGTLVRQVANAHTFFNIGLAVIFLPFTGVFTTIVTRLMPEREEPPKKGAKYLDPMVISTPSLALGQATREALRVADMAQVMLKGSLDVFKRDDKLLMKQIEDSDNEIDVIDKEIKLYLTKLIREALSGSQASRELEIISFTNNMENIGDVIDKNLMELARKKIKHGYLFSIAGMEEIEELHRMVMENFELGVAAFASSDKEIAAKLLSNKIEIADKERRLREAHIERLHRGLRESIETSSIHLDVLTNLKRINSYISSIAYPVIGEEGDK</sequence>
<feature type="transmembrane region" description="Helical" evidence="6">
    <location>
        <begin position="101"/>
        <end position="122"/>
    </location>
</feature>
<evidence type="ECO:0000256" key="2">
    <source>
        <dbReference type="ARBA" id="ARBA00022475"/>
    </source>
</evidence>
<dbReference type="NCBIfam" id="TIGR00704">
    <property type="entry name" value="NaPi_cotrn_rel"/>
    <property type="match status" value="1"/>
</dbReference>
<dbReference type="SUPFAM" id="SSF109755">
    <property type="entry name" value="PhoU-like"/>
    <property type="match status" value="1"/>
</dbReference>
<keyword evidence="5 6" id="KW-0472">Membrane</keyword>
<evidence type="ECO:0000256" key="5">
    <source>
        <dbReference type="ARBA" id="ARBA00023136"/>
    </source>
</evidence>
<gene>
    <name evidence="8" type="ORF">MNBD_DELTA01-132</name>
</gene>
<dbReference type="PANTHER" id="PTHR10010">
    <property type="entry name" value="SOLUTE CARRIER FAMILY 34 SODIUM PHOSPHATE , MEMBER 2-RELATED"/>
    <property type="match status" value="1"/>
</dbReference>
<feature type="transmembrane region" description="Helical" evidence="6">
    <location>
        <begin position="245"/>
        <end position="266"/>
    </location>
</feature>
<feature type="transmembrane region" description="Helical" evidence="6">
    <location>
        <begin position="286"/>
        <end position="307"/>
    </location>
</feature>
<keyword evidence="4 6" id="KW-1133">Transmembrane helix</keyword>
<feature type="domain" description="PhoU" evidence="7">
    <location>
        <begin position="342"/>
        <end position="419"/>
    </location>
</feature>
<name>A0A3B0QWF4_9ZZZZ</name>
<dbReference type="InterPro" id="IPR004633">
    <property type="entry name" value="NaPi_cotrn-rel/YqeW-like"/>
</dbReference>
<keyword evidence="2" id="KW-1003">Cell membrane</keyword>
<evidence type="ECO:0000256" key="3">
    <source>
        <dbReference type="ARBA" id="ARBA00022692"/>
    </source>
</evidence>
<dbReference type="GO" id="GO:0005436">
    <property type="term" value="F:sodium:phosphate symporter activity"/>
    <property type="evidence" value="ECO:0007669"/>
    <property type="project" value="InterPro"/>
</dbReference>
<keyword evidence="3 6" id="KW-0812">Transmembrane</keyword>
<feature type="transmembrane region" description="Helical" evidence="6">
    <location>
        <begin position="134"/>
        <end position="154"/>
    </location>
</feature>
<dbReference type="PANTHER" id="PTHR10010:SF46">
    <property type="entry name" value="SODIUM-DEPENDENT PHOSPHATE TRANSPORT PROTEIN 2B"/>
    <property type="match status" value="1"/>
</dbReference>
<feature type="domain" description="PhoU" evidence="7">
    <location>
        <begin position="446"/>
        <end position="529"/>
    </location>
</feature>
<accession>A0A3B0QWF4</accession>
<dbReference type="Gene3D" id="1.20.58.220">
    <property type="entry name" value="Phosphate transport system protein phou homolog 2, domain 2"/>
    <property type="match status" value="1"/>
</dbReference>
<dbReference type="Pfam" id="PF01895">
    <property type="entry name" value="PhoU"/>
    <property type="match status" value="2"/>
</dbReference>
<feature type="transmembrane region" description="Helical" evidence="6">
    <location>
        <begin position="49"/>
        <end position="81"/>
    </location>
</feature>
<dbReference type="AlphaFoldDB" id="A0A3B0QWF4"/>
<feature type="transmembrane region" description="Helical" evidence="6">
    <location>
        <begin position="210"/>
        <end position="233"/>
    </location>
</feature>
<evidence type="ECO:0000313" key="8">
    <source>
        <dbReference type="EMBL" id="VAV85750.1"/>
    </source>
</evidence>
<feature type="transmembrane region" description="Helical" evidence="6">
    <location>
        <begin position="6"/>
        <end position="28"/>
    </location>
</feature>
<proteinExistence type="predicted"/>
<evidence type="ECO:0000256" key="4">
    <source>
        <dbReference type="ARBA" id="ARBA00022989"/>
    </source>
</evidence>
<dbReference type="GO" id="GO:0044341">
    <property type="term" value="P:sodium-dependent phosphate transport"/>
    <property type="evidence" value="ECO:0007669"/>
    <property type="project" value="InterPro"/>
</dbReference>
<dbReference type="InterPro" id="IPR026022">
    <property type="entry name" value="PhoU_dom"/>
</dbReference>
<feature type="transmembrane region" description="Helical" evidence="6">
    <location>
        <begin position="174"/>
        <end position="198"/>
    </location>
</feature>
<dbReference type="Pfam" id="PF02690">
    <property type="entry name" value="Na_Pi_cotrans"/>
    <property type="match status" value="2"/>
</dbReference>